<dbReference type="Proteomes" id="UP000085678">
    <property type="component" value="Unplaced"/>
</dbReference>
<dbReference type="InParanoid" id="A0A1S3HT81"/>
<reference evidence="3" key="1">
    <citation type="submission" date="2025-08" db="UniProtKB">
        <authorList>
            <consortium name="RefSeq"/>
        </authorList>
    </citation>
    <scope>IDENTIFICATION</scope>
    <source>
        <tissue evidence="3">Gonads</tissue>
    </source>
</reference>
<dbReference type="PANTHER" id="PTHR31393:SF2">
    <property type="entry name" value="CHROMOSOME 7 OPEN READING FRAME 31"/>
    <property type="match status" value="1"/>
</dbReference>
<feature type="region of interest" description="Disordered" evidence="1">
    <location>
        <begin position="322"/>
        <end position="370"/>
    </location>
</feature>
<dbReference type="RefSeq" id="XP_013388264.1">
    <property type="nucleotide sequence ID" value="XM_013532810.1"/>
</dbReference>
<dbReference type="KEGG" id="lak:106157223"/>
<gene>
    <name evidence="3" type="primary">LOC106157223</name>
</gene>
<dbReference type="GO" id="GO:0005813">
    <property type="term" value="C:centrosome"/>
    <property type="evidence" value="ECO:0007669"/>
    <property type="project" value="TreeGrafter"/>
</dbReference>
<feature type="region of interest" description="Disordered" evidence="1">
    <location>
        <begin position="703"/>
        <end position="748"/>
    </location>
</feature>
<dbReference type="PANTHER" id="PTHR31393">
    <property type="entry name" value="C5ORF31"/>
    <property type="match status" value="1"/>
</dbReference>
<sequence length="896" mass="102545">MTTVATVLAPGHFYPTRKGADHLSPTYQSSVLHTPLNTRRITACDKNFERHRSTSVWEPNTPMGMGREYGGMGRVSLPDEHRPKCEPPPLVQKGHQHFGSGIHPFPRGLPIEQFYDLTKIKKSNVRLNDQLVPNPEHINIAPLMVDKPFPAEHPYTSHMSRHAVFPKFDSPEDRTRGISARNRQPIHAEMPATPYDVIIVHKTKGTGDRHEIQALPPEGLKRGLTWHGENDFYQEPKVHGHKPPYYPIPPKVVVPNLKQRSPEQTLSPATANALRNVEREQWQTTYQQNHTGLGPTNPMNLDNMGEKIEGYNSTGYIDDDLKPRSIRTFDPPRPFEGRLARSFTAKPKPQAPMAPSQSNYKRKPTLTEREEDRLLYGKEYVNLPERKYQDTTGKLKHEDAQWKLMNDTFHPDPQLQTLEDAQGKQEAVELPYHPTGAPPKEKPGSYLDSLRKKQHDEHQQVEAQNRWKLLESMKPEHDITQLNHKLEKADTTDHPPVFYKHEGKFNAERAGLYKTSYKPEILEYQMNKEELSGPELLDTRESHKGALHLTTPLNGEMDVILQKSRTQVTKVPMFSDRPDARDVIEPYQYNVEVQRRYLHPNQNTADVKVQENGIINRESETGTQYNTHKFLEEHEIPPFARNEPFQVMSKENKKLSNVKPYTYPKSPGKSVQFSDNVMVASGAGAEPLKLSSARLSPTGEFTMTTEEDQYPWQPARPTSSNPTQYSSAHAQYSPSNDTNKTQMKQPDSTPAMFDTSFTSNQPFFEAAWESETGAKHGMSKKSRDPVQVQDQFASLSTNVAPAGIQNTFAYKTSYENQFPVYSDLSYKKDKMFDWKYSSKLPRQQTKLLKIQDSFSKTEAMRKFYNKFQENNPDLRENIYRGKTHEFGGMNGQLIHG</sequence>
<accession>A0A1S3HT81</accession>
<proteinExistence type="predicted"/>
<dbReference type="GeneID" id="106157223"/>
<keyword evidence="2" id="KW-1185">Reference proteome</keyword>
<dbReference type="AlphaFoldDB" id="A0A1S3HT81"/>
<organism evidence="2 3">
    <name type="scientific">Lingula anatina</name>
    <name type="common">Brachiopod</name>
    <name type="synonym">Lingula unguis</name>
    <dbReference type="NCBI Taxonomy" id="7574"/>
    <lineage>
        <taxon>Eukaryota</taxon>
        <taxon>Metazoa</taxon>
        <taxon>Spiralia</taxon>
        <taxon>Lophotrochozoa</taxon>
        <taxon>Brachiopoda</taxon>
        <taxon>Linguliformea</taxon>
        <taxon>Lingulata</taxon>
        <taxon>Lingulida</taxon>
        <taxon>Linguloidea</taxon>
        <taxon>Lingulidae</taxon>
        <taxon>Lingula</taxon>
    </lineage>
</organism>
<evidence type="ECO:0000313" key="2">
    <source>
        <dbReference type="Proteomes" id="UP000085678"/>
    </source>
</evidence>
<protein>
    <submittedName>
        <fullName evidence="3">Uncharacterized protein LOC106157223 isoform X1</fullName>
    </submittedName>
</protein>
<evidence type="ECO:0000313" key="3">
    <source>
        <dbReference type="RefSeq" id="XP_013388264.1"/>
    </source>
</evidence>
<dbReference type="InterPro" id="IPR027886">
    <property type="entry name" value="SPMIP4"/>
</dbReference>
<feature type="compositionally biased region" description="Polar residues" evidence="1">
    <location>
        <begin position="716"/>
        <end position="748"/>
    </location>
</feature>
<name>A0A1S3HT81_LINAN</name>
<evidence type="ECO:0000256" key="1">
    <source>
        <dbReference type="SAM" id="MobiDB-lite"/>
    </source>
</evidence>
<dbReference type="Pfam" id="PF15093">
    <property type="entry name" value="SPMIP4-like"/>
    <property type="match status" value="1"/>
</dbReference>
<dbReference type="OrthoDB" id="10040207at2759"/>